<gene>
    <name evidence="1" type="ORF">SAMN04489806_0448</name>
</gene>
<evidence type="ECO:0008006" key="3">
    <source>
        <dbReference type="Google" id="ProtNLM"/>
    </source>
</evidence>
<dbReference type="RefSeq" id="WP_091179404.1">
    <property type="nucleotide sequence ID" value="NZ_FNRY01000001.1"/>
</dbReference>
<proteinExistence type="predicted"/>
<accession>A0A1H4J310</accession>
<reference evidence="1 2" key="1">
    <citation type="submission" date="2016-10" db="EMBL/GenBank/DDBJ databases">
        <authorList>
            <person name="de Groot N.N."/>
        </authorList>
    </citation>
    <scope>NUCLEOTIDE SEQUENCE [LARGE SCALE GENOMIC DNA]</scope>
    <source>
        <strain evidence="1 2">DSM 21799</strain>
    </source>
</reference>
<dbReference type="EMBL" id="FNRY01000001">
    <property type="protein sequence ID" value="SEB40445.1"/>
    <property type="molecule type" value="Genomic_DNA"/>
</dbReference>
<keyword evidence="2" id="KW-1185">Reference proteome</keyword>
<dbReference type="STRING" id="640635.SAMN04489806_0448"/>
<dbReference type="Proteomes" id="UP000199183">
    <property type="component" value="Unassembled WGS sequence"/>
</dbReference>
<protein>
    <recommendedName>
        <fullName evidence="3">Spermidine/putrescine ABC transporter substrate-binding protein</fullName>
    </recommendedName>
</protein>
<name>A0A1H4J310_9MICO</name>
<dbReference type="OrthoDB" id="4988283at2"/>
<organism evidence="1 2">
    <name type="scientific">Paramicrobacterium humi</name>
    <dbReference type="NCBI Taxonomy" id="640635"/>
    <lineage>
        <taxon>Bacteria</taxon>
        <taxon>Bacillati</taxon>
        <taxon>Actinomycetota</taxon>
        <taxon>Actinomycetes</taxon>
        <taxon>Micrococcales</taxon>
        <taxon>Microbacteriaceae</taxon>
        <taxon>Paramicrobacterium</taxon>
    </lineage>
</organism>
<evidence type="ECO:0000313" key="2">
    <source>
        <dbReference type="Proteomes" id="UP000199183"/>
    </source>
</evidence>
<dbReference type="AlphaFoldDB" id="A0A1H4J310"/>
<sequence>MERTLEALVGRAVDAWIAWLPRWKPATHRTRTRLCRRCIGSPFLAAAGLDGDVPHAVQHALTTRMKGIIDTVVDDYTEHNLPLLAKELRETEKRKELSYRPEVGLDPEFDGLQLDPDPVPGEPFLFTLGELAEDGGVPESLRPIELSEEEKQALRTEIRLADECADHAGRLVCLALQEHRMRAREAVQRIIEPQVDAMLDALSESLDMPPTRW</sequence>
<evidence type="ECO:0000313" key="1">
    <source>
        <dbReference type="EMBL" id="SEB40445.1"/>
    </source>
</evidence>